<dbReference type="SMART" id="SM00360">
    <property type="entry name" value="RRM"/>
    <property type="match status" value="1"/>
</dbReference>
<dbReference type="SUPFAM" id="SSF54928">
    <property type="entry name" value="RNA-binding domain, RBD"/>
    <property type="match status" value="1"/>
</dbReference>
<sequence>VSSGRPRADVDRMTSLEVDNLPHRTSPDRLWRIFRKYGRVGDVYIPRVPYSREALGFALVRFPNRRDAQDSEDALDGDLRSGPVPFPQPVALQPLGPALALCRPPDPDGRESPSPPRCPDLCRGPGTGPCPGVLTPCPGGNPCPRRDPGVPPKSPKQEGAVSS</sequence>
<dbReference type="GeneTree" id="ENSGT01030000236867"/>
<name>A0A8C8YK23_PROSS</name>
<dbReference type="Gene3D" id="3.30.70.330">
    <property type="match status" value="1"/>
</dbReference>
<dbReference type="InterPro" id="IPR012677">
    <property type="entry name" value="Nucleotide-bd_a/b_plait_sf"/>
</dbReference>
<accession>A0A8C8YK23</accession>
<dbReference type="InterPro" id="IPR050907">
    <property type="entry name" value="SRSF"/>
</dbReference>
<dbReference type="GO" id="GO:0003723">
    <property type="term" value="F:RNA binding"/>
    <property type="evidence" value="ECO:0007669"/>
    <property type="project" value="UniProtKB-UniRule"/>
</dbReference>
<keyword evidence="1" id="KW-0694">RNA-binding</keyword>
<dbReference type="PANTHER" id="PTHR23147">
    <property type="entry name" value="SERINE/ARGININE RICH SPLICING FACTOR"/>
    <property type="match status" value="1"/>
</dbReference>
<evidence type="ECO:0000256" key="1">
    <source>
        <dbReference type="PROSITE-ProRule" id="PRU00176"/>
    </source>
</evidence>
<feature type="domain" description="RRM" evidence="3">
    <location>
        <begin position="14"/>
        <end position="89"/>
    </location>
</feature>
<evidence type="ECO:0000256" key="2">
    <source>
        <dbReference type="SAM" id="MobiDB-lite"/>
    </source>
</evidence>
<dbReference type="Pfam" id="PF00076">
    <property type="entry name" value="RRM_1"/>
    <property type="match status" value="1"/>
</dbReference>
<protein>
    <recommendedName>
        <fullName evidence="3">RRM domain-containing protein</fullName>
    </recommendedName>
</protein>
<feature type="region of interest" description="Disordered" evidence="2">
    <location>
        <begin position="63"/>
        <end position="163"/>
    </location>
</feature>
<reference evidence="4" key="1">
    <citation type="submission" date="2025-08" db="UniProtKB">
        <authorList>
            <consortium name="Ensembl"/>
        </authorList>
    </citation>
    <scope>IDENTIFICATION</scope>
</reference>
<proteinExistence type="predicted"/>
<reference evidence="4" key="2">
    <citation type="submission" date="2025-09" db="UniProtKB">
        <authorList>
            <consortium name="Ensembl"/>
        </authorList>
    </citation>
    <scope>IDENTIFICATION</scope>
</reference>
<dbReference type="AlphaFoldDB" id="A0A8C8YK23"/>
<organism evidence="4 5">
    <name type="scientific">Prolemur simus</name>
    <name type="common">Greater bamboo lemur</name>
    <name type="synonym">Hapalemur simus</name>
    <dbReference type="NCBI Taxonomy" id="1328070"/>
    <lineage>
        <taxon>Eukaryota</taxon>
        <taxon>Metazoa</taxon>
        <taxon>Chordata</taxon>
        <taxon>Craniata</taxon>
        <taxon>Vertebrata</taxon>
        <taxon>Euteleostomi</taxon>
        <taxon>Mammalia</taxon>
        <taxon>Eutheria</taxon>
        <taxon>Euarchontoglires</taxon>
        <taxon>Primates</taxon>
        <taxon>Strepsirrhini</taxon>
        <taxon>Lemuriformes</taxon>
        <taxon>Lemuridae</taxon>
        <taxon>Prolemur</taxon>
    </lineage>
</organism>
<dbReference type="InterPro" id="IPR035979">
    <property type="entry name" value="RBD_domain_sf"/>
</dbReference>
<keyword evidence="5" id="KW-1185">Reference proteome</keyword>
<evidence type="ECO:0000313" key="5">
    <source>
        <dbReference type="Proteomes" id="UP000694414"/>
    </source>
</evidence>
<dbReference type="Ensembl" id="ENSPSMT00000006089.1">
    <property type="protein sequence ID" value="ENSPSMP00000005080.1"/>
    <property type="gene ID" value="ENSPSMG00000003954.1"/>
</dbReference>
<dbReference type="InterPro" id="IPR000504">
    <property type="entry name" value="RRM_dom"/>
</dbReference>
<dbReference type="PROSITE" id="PS50102">
    <property type="entry name" value="RRM"/>
    <property type="match status" value="1"/>
</dbReference>
<evidence type="ECO:0000313" key="4">
    <source>
        <dbReference type="Ensembl" id="ENSPSMP00000005080.1"/>
    </source>
</evidence>
<dbReference type="Proteomes" id="UP000694414">
    <property type="component" value="Unplaced"/>
</dbReference>
<evidence type="ECO:0000259" key="3">
    <source>
        <dbReference type="PROSITE" id="PS50102"/>
    </source>
</evidence>